<dbReference type="SUPFAM" id="SSF53448">
    <property type="entry name" value="Nucleotide-diphospho-sugar transferases"/>
    <property type="match status" value="1"/>
</dbReference>
<dbReference type="Gene3D" id="3.90.550.10">
    <property type="entry name" value="Spore Coat Polysaccharide Biosynthesis Protein SpsA, Chain A"/>
    <property type="match status" value="1"/>
</dbReference>
<dbReference type="AlphaFoldDB" id="A0A9X2AWS6"/>
<feature type="domain" description="Glycosyltransferase 2-like" evidence="1">
    <location>
        <begin position="5"/>
        <end position="120"/>
    </location>
</feature>
<proteinExistence type="predicted"/>
<protein>
    <submittedName>
        <fullName evidence="2">Glycosyltransferase</fullName>
    </submittedName>
</protein>
<dbReference type="CDD" id="cd00761">
    <property type="entry name" value="Glyco_tranf_GTA_type"/>
    <property type="match status" value="1"/>
</dbReference>
<dbReference type="PANTHER" id="PTHR43685:SF2">
    <property type="entry name" value="GLYCOSYLTRANSFERASE 2-LIKE DOMAIN-CONTAINING PROTEIN"/>
    <property type="match status" value="1"/>
</dbReference>
<evidence type="ECO:0000259" key="1">
    <source>
        <dbReference type="Pfam" id="PF00535"/>
    </source>
</evidence>
<reference evidence="2" key="1">
    <citation type="submission" date="2021-11" db="EMBL/GenBank/DDBJ databases">
        <title>Vibrio ZSDE26 sp. nov. and Vibrio ZSDZ34 sp. nov., isolated from coastal seawater in Qingdao.</title>
        <authorList>
            <person name="Zhang P."/>
        </authorList>
    </citation>
    <scope>NUCLEOTIDE SEQUENCE</scope>
    <source>
        <strain evidence="2">ZSDZ34</strain>
    </source>
</reference>
<accession>A0A9X2AWS6</accession>
<keyword evidence="3" id="KW-1185">Reference proteome</keyword>
<dbReference type="Pfam" id="PF00535">
    <property type="entry name" value="Glycos_transf_2"/>
    <property type="match status" value="1"/>
</dbReference>
<organism evidence="2 3">
    <name type="scientific">Vibrio gelatinilyticus</name>
    <dbReference type="NCBI Taxonomy" id="2893468"/>
    <lineage>
        <taxon>Bacteria</taxon>
        <taxon>Pseudomonadati</taxon>
        <taxon>Pseudomonadota</taxon>
        <taxon>Gammaproteobacteria</taxon>
        <taxon>Vibrionales</taxon>
        <taxon>Vibrionaceae</taxon>
        <taxon>Vibrio</taxon>
    </lineage>
</organism>
<comment type="caution">
    <text evidence="2">The sequence shown here is derived from an EMBL/GenBank/DDBJ whole genome shotgun (WGS) entry which is preliminary data.</text>
</comment>
<sequence length="309" mass="35555">MDKVSVIIPTYNCLSYLPKSIGSILEQDHDDFEIILVDDNSCDGTGEFLQKWRQAEPRIRVVTTSGVGASQARNLGIEQANGKYIAFLDADDFWCKNKLSTQVQLHKQHPELALSFTNYNHLTEDYDVIVDCFRYWAQFQGRDDDYIVLDKPLDFILANNIIGTSTVMIRASFLDKSHLFDPTLTYCEDWELWLRLCESHPIAAINSIQTGYLMRPGSITKTDSKRLEHLACIDSILEKYQQHESSISSKSLRIAKSRLLEGYADYHRGLNEYLYAIRFGLASMFTYPQMRKIRSILGDCKRTVLPQQR</sequence>
<dbReference type="InterPro" id="IPR050834">
    <property type="entry name" value="Glycosyltransf_2"/>
</dbReference>
<dbReference type="Proteomes" id="UP001139488">
    <property type="component" value="Unassembled WGS sequence"/>
</dbReference>
<dbReference type="EMBL" id="JAJNNZ010000009">
    <property type="protein sequence ID" value="MCJ2377680.1"/>
    <property type="molecule type" value="Genomic_DNA"/>
</dbReference>
<dbReference type="InterPro" id="IPR001173">
    <property type="entry name" value="Glyco_trans_2-like"/>
</dbReference>
<gene>
    <name evidence="2" type="ORF">LNL84_12655</name>
</gene>
<evidence type="ECO:0000313" key="3">
    <source>
        <dbReference type="Proteomes" id="UP001139488"/>
    </source>
</evidence>
<dbReference type="PANTHER" id="PTHR43685">
    <property type="entry name" value="GLYCOSYLTRANSFERASE"/>
    <property type="match status" value="1"/>
</dbReference>
<name>A0A9X2AWS6_9VIBR</name>
<dbReference type="InterPro" id="IPR029044">
    <property type="entry name" value="Nucleotide-diphossugar_trans"/>
</dbReference>
<evidence type="ECO:0000313" key="2">
    <source>
        <dbReference type="EMBL" id="MCJ2377680.1"/>
    </source>
</evidence>
<dbReference type="RefSeq" id="WP_244357901.1">
    <property type="nucleotide sequence ID" value="NZ_JAJNNZ010000009.1"/>
</dbReference>